<dbReference type="PANTHER" id="PTHR33663:SF1">
    <property type="entry name" value="COILED-COIL DOMAIN-CONTAINING PROTEIN 177"/>
    <property type="match status" value="1"/>
</dbReference>
<dbReference type="Ensembl" id="ENSPCET00000001541.1">
    <property type="protein sequence ID" value="ENSPCEP00000001481.1"/>
    <property type="gene ID" value="ENSPCEG00000001265.1"/>
</dbReference>
<proteinExistence type="predicted"/>
<dbReference type="PANTHER" id="PTHR33663">
    <property type="entry name" value="COILED-COIL DOMAIN-CONTAINING PROTEIN 177"/>
    <property type="match status" value="1"/>
</dbReference>
<protein>
    <recommendedName>
        <fullName evidence="5">Coiled-coil domain containing 177</fullName>
    </recommendedName>
</protein>
<feature type="coiled-coil region" evidence="1">
    <location>
        <begin position="405"/>
        <end position="538"/>
    </location>
</feature>
<sequence>MVDPAAEQGEEQCADPGSAAGDGAPSAAGLGPPRPPPPTPAGDPGRRREQSPLLHLDLFNFDCPDAEGSRYVLTSPRSLEACARCAVKPVELLPRALSELVREAPGRSMRVAAGLYEVYEMDRQRKLQQCREERERIIREEKRRIFTPLVVGSLPSSPAARISFKTSSNGTCTLAPGLGTGAPPGTKTKSHSLDSLQKRREGFSTKTSSESGASSSYSGESFKDKWPKGPPQTRMVDAMNSLMGRSFSLGDLSHSPQTTKKVEKIVKEVKKKKGLKEVPQRDRKIAALMIAKHQEENILNEQRYAAHLQWDSQRRRAEHQKEQEEKEKQRALLQCQKMWESQVEKRRGKLTQEQKETAFMKQRQCLMYEERWKEQAEKQDRLKRDKLDRNVLEDKQKKLLQEHNLKVKEEDKKEFLEREEQLLQEKMSTAAQKKLKKELQLQKEKRLLNQAEKLKHEALLKELARQEAEEKEMLKASLEVSLHKAQENYEQLIEKRNQELREKAKREEMQIQRAKLAAERKEREQKEHVEALAKATERKLQHAAQVAEEVVQQKARKVVLSRLEKEKMQKVNKQKVEQYEDLRRREILLSIERKLERSEQIYKEKKTVLENARSVARASFHVREKVREETNMRTFDKMVVEAELHASLGKK</sequence>
<name>A0A8C8R813_9SAUR</name>
<reference evidence="3" key="2">
    <citation type="submission" date="2025-09" db="UniProtKB">
        <authorList>
            <consortium name="Ensembl"/>
        </authorList>
    </citation>
    <scope>IDENTIFICATION</scope>
</reference>
<dbReference type="InterPro" id="IPR029090">
    <property type="entry name" value="DUF4659"/>
</dbReference>
<keyword evidence="1" id="KW-0175">Coiled coil</keyword>
<feature type="compositionally biased region" description="Pro residues" evidence="2">
    <location>
        <begin position="32"/>
        <end position="41"/>
    </location>
</feature>
<feature type="region of interest" description="Disordered" evidence="2">
    <location>
        <begin position="1"/>
        <end position="51"/>
    </location>
</feature>
<accession>A0A8C8R813</accession>
<evidence type="ECO:0000256" key="1">
    <source>
        <dbReference type="SAM" id="Coils"/>
    </source>
</evidence>
<feature type="region of interest" description="Disordered" evidence="2">
    <location>
        <begin position="172"/>
        <end position="230"/>
    </location>
</feature>
<evidence type="ECO:0000313" key="4">
    <source>
        <dbReference type="Proteomes" id="UP000694393"/>
    </source>
</evidence>
<dbReference type="Proteomes" id="UP000694393">
    <property type="component" value="Unplaced"/>
</dbReference>
<organism evidence="3 4">
    <name type="scientific">Pelusios castaneus</name>
    <name type="common">West African mud turtle</name>
    <dbReference type="NCBI Taxonomy" id="367368"/>
    <lineage>
        <taxon>Eukaryota</taxon>
        <taxon>Metazoa</taxon>
        <taxon>Chordata</taxon>
        <taxon>Craniata</taxon>
        <taxon>Vertebrata</taxon>
        <taxon>Euteleostomi</taxon>
        <taxon>Archelosauria</taxon>
        <taxon>Testudinata</taxon>
        <taxon>Testudines</taxon>
        <taxon>Pleurodira</taxon>
        <taxon>Pelomedusidae</taxon>
        <taxon>Pelusios</taxon>
    </lineage>
</organism>
<feature type="compositionally biased region" description="Low complexity" evidence="2">
    <location>
        <begin position="14"/>
        <end position="31"/>
    </location>
</feature>
<evidence type="ECO:0000313" key="3">
    <source>
        <dbReference type="Ensembl" id="ENSPCEP00000001481.1"/>
    </source>
</evidence>
<feature type="compositionally biased region" description="Low complexity" evidence="2">
    <location>
        <begin position="204"/>
        <end position="220"/>
    </location>
</feature>
<reference evidence="3" key="1">
    <citation type="submission" date="2025-08" db="UniProtKB">
        <authorList>
            <consortium name="Ensembl"/>
        </authorList>
    </citation>
    <scope>IDENTIFICATION</scope>
</reference>
<feature type="coiled-coil region" evidence="1">
    <location>
        <begin position="307"/>
        <end position="336"/>
    </location>
</feature>
<evidence type="ECO:0000256" key="2">
    <source>
        <dbReference type="SAM" id="MobiDB-lite"/>
    </source>
</evidence>
<evidence type="ECO:0008006" key="5">
    <source>
        <dbReference type="Google" id="ProtNLM"/>
    </source>
</evidence>
<feature type="compositionally biased region" description="Low complexity" evidence="2">
    <location>
        <begin position="173"/>
        <end position="187"/>
    </location>
</feature>
<dbReference type="Pfam" id="PF15558">
    <property type="entry name" value="DUF4659"/>
    <property type="match status" value="1"/>
</dbReference>
<keyword evidence="4" id="KW-1185">Reference proteome</keyword>
<dbReference type="AlphaFoldDB" id="A0A8C8R813"/>